<dbReference type="AlphaFoldDB" id="A0AAV5ET72"/>
<accession>A0AAV5ET72</accession>
<proteinExistence type="predicted"/>
<organism evidence="1 2">
    <name type="scientific">Eleusine coracana subsp. coracana</name>
    <dbReference type="NCBI Taxonomy" id="191504"/>
    <lineage>
        <taxon>Eukaryota</taxon>
        <taxon>Viridiplantae</taxon>
        <taxon>Streptophyta</taxon>
        <taxon>Embryophyta</taxon>
        <taxon>Tracheophyta</taxon>
        <taxon>Spermatophyta</taxon>
        <taxon>Magnoliopsida</taxon>
        <taxon>Liliopsida</taxon>
        <taxon>Poales</taxon>
        <taxon>Poaceae</taxon>
        <taxon>PACMAD clade</taxon>
        <taxon>Chloridoideae</taxon>
        <taxon>Cynodonteae</taxon>
        <taxon>Eleusininae</taxon>
        <taxon>Eleusine</taxon>
    </lineage>
</organism>
<dbReference type="PANTHER" id="PTHR31860">
    <property type="entry name" value="HEAT-INDUCIBLE TRANSCRIPTION REPRESSOR (DUF639)-RELATED"/>
    <property type="match status" value="1"/>
</dbReference>
<evidence type="ECO:0000313" key="2">
    <source>
        <dbReference type="Proteomes" id="UP001054889"/>
    </source>
</evidence>
<sequence>MFSTIQRTAFSILGDNADDEDGGSIFHSSPTQMAIQVDGRRTVGPEAFAKIAPACPVVAHPITVRNLFDALTSTTGGRLHFLIYYKYLKNLDQ</sequence>
<evidence type="ECO:0000313" key="1">
    <source>
        <dbReference type="EMBL" id="GJN26027.1"/>
    </source>
</evidence>
<gene>
    <name evidence="1" type="primary">gb13924</name>
    <name evidence="1" type="ORF">PR202_gb13924</name>
</gene>
<dbReference type="PANTHER" id="PTHR31860:SF19">
    <property type="entry name" value="OS04G0677400 PROTEIN"/>
    <property type="match status" value="1"/>
</dbReference>
<reference evidence="1" key="1">
    <citation type="journal article" date="2018" name="DNA Res.">
        <title>Multiple hybrid de novo genome assembly of finger millet, an orphan allotetraploid crop.</title>
        <authorList>
            <person name="Hatakeyama M."/>
            <person name="Aluri S."/>
            <person name="Balachadran M.T."/>
            <person name="Sivarajan S.R."/>
            <person name="Patrignani A."/>
            <person name="Gruter S."/>
            <person name="Poveda L."/>
            <person name="Shimizu-Inatsugi R."/>
            <person name="Baeten J."/>
            <person name="Francoijs K.J."/>
            <person name="Nataraja K.N."/>
            <person name="Reddy Y.A.N."/>
            <person name="Phadnis S."/>
            <person name="Ravikumar R.L."/>
            <person name="Schlapbach R."/>
            <person name="Sreeman S.M."/>
            <person name="Shimizu K.K."/>
        </authorList>
    </citation>
    <scope>NUCLEOTIDE SEQUENCE</scope>
</reference>
<protein>
    <submittedName>
        <fullName evidence="1">Uncharacterized protein</fullName>
    </submittedName>
</protein>
<keyword evidence="2" id="KW-1185">Reference proteome</keyword>
<dbReference type="EMBL" id="BQKI01000079">
    <property type="protein sequence ID" value="GJN26027.1"/>
    <property type="molecule type" value="Genomic_DNA"/>
</dbReference>
<reference evidence="1" key="2">
    <citation type="submission" date="2021-12" db="EMBL/GenBank/DDBJ databases">
        <title>Resequencing data analysis of finger millet.</title>
        <authorList>
            <person name="Hatakeyama M."/>
            <person name="Aluri S."/>
            <person name="Balachadran M.T."/>
            <person name="Sivarajan S.R."/>
            <person name="Poveda L."/>
            <person name="Shimizu-Inatsugi R."/>
            <person name="Schlapbach R."/>
            <person name="Sreeman S.M."/>
            <person name="Shimizu K.K."/>
        </authorList>
    </citation>
    <scope>NUCLEOTIDE SEQUENCE</scope>
</reference>
<comment type="caution">
    <text evidence="1">The sequence shown here is derived from an EMBL/GenBank/DDBJ whole genome shotgun (WGS) entry which is preliminary data.</text>
</comment>
<name>A0AAV5ET72_ELECO</name>
<dbReference type="Proteomes" id="UP001054889">
    <property type="component" value="Unassembled WGS sequence"/>
</dbReference>